<dbReference type="AlphaFoldDB" id="A0A2V5KCG6"/>
<dbReference type="Pfam" id="PF13522">
    <property type="entry name" value="GATase_6"/>
    <property type="match status" value="1"/>
</dbReference>
<evidence type="ECO:0000256" key="1">
    <source>
        <dbReference type="ARBA" id="ARBA00005187"/>
    </source>
</evidence>
<dbReference type="InterPro" id="IPR033738">
    <property type="entry name" value="AsnB_N"/>
</dbReference>
<dbReference type="GO" id="GO:0006529">
    <property type="term" value="P:asparagine biosynthetic process"/>
    <property type="evidence" value="ECO:0007669"/>
    <property type="project" value="UniProtKB-KW"/>
</dbReference>
<feature type="binding site" evidence="10">
    <location>
        <position position="109"/>
    </location>
    <ligand>
        <name>L-glutamine</name>
        <dbReference type="ChEBI" id="CHEBI:58359"/>
    </ligand>
</feature>
<keyword evidence="4 10" id="KW-0547">Nucleotide-binding</keyword>
<dbReference type="PANTHER" id="PTHR43284">
    <property type="entry name" value="ASPARAGINE SYNTHETASE (GLUTAMINE-HYDROLYZING)"/>
    <property type="match status" value="1"/>
</dbReference>
<feature type="binding site" evidence="10">
    <location>
        <begin position="379"/>
        <end position="380"/>
    </location>
    <ligand>
        <name>ATP</name>
        <dbReference type="ChEBI" id="CHEBI:30616"/>
    </ligand>
</feature>
<dbReference type="RefSeq" id="WP_110838237.1">
    <property type="nucleotide sequence ID" value="NZ_QJVJ01000001.1"/>
</dbReference>
<comment type="caution">
    <text evidence="13">The sequence shown here is derived from an EMBL/GenBank/DDBJ whole genome shotgun (WGS) entry which is preliminary data.</text>
</comment>
<dbReference type="Pfam" id="PF00733">
    <property type="entry name" value="Asn_synthase"/>
    <property type="match status" value="1"/>
</dbReference>
<keyword evidence="7 9" id="KW-0315">Glutamine amidotransferase</keyword>
<evidence type="ECO:0000256" key="8">
    <source>
        <dbReference type="ARBA" id="ARBA00048741"/>
    </source>
</evidence>
<keyword evidence="14" id="KW-1185">Reference proteome</keyword>
<accession>A0A2V5KCG6</accession>
<evidence type="ECO:0000313" key="14">
    <source>
        <dbReference type="Proteomes" id="UP000247476"/>
    </source>
</evidence>
<feature type="site" description="Important for beta-aspartyl-AMP intermediate formation" evidence="11">
    <location>
        <position position="381"/>
    </location>
</feature>
<dbReference type="InterPro" id="IPR017932">
    <property type="entry name" value="GATase_2_dom"/>
</dbReference>
<evidence type="ECO:0000256" key="7">
    <source>
        <dbReference type="ARBA" id="ARBA00022962"/>
    </source>
</evidence>
<evidence type="ECO:0000256" key="5">
    <source>
        <dbReference type="ARBA" id="ARBA00022840"/>
    </source>
</evidence>
<dbReference type="PROSITE" id="PS51278">
    <property type="entry name" value="GATASE_TYPE_2"/>
    <property type="match status" value="1"/>
</dbReference>
<dbReference type="Proteomes" id="UP000247476">
    <property type="component" value="Unassembled WGS sequence"/>
</dbReference>
<dbReference type="InterPro" id="IPR051786">
    <property type="entry name" value="ASN_synthetase/amidase"/>
</dbReference>
<name>A0A2V5KCG6_9BACL</name>
<dbReference type="GO" id="GO:0005829">
    <property type="term" value="C:cytosol"/>
    <property type="evidence" value="ECO:0007669"/>
    <property type="project" value="TreeGrafter"/>
</dbReference>
<feature type="domain" description="Glutamine amidotransferase type-2" evidence="12">
    <location>
        <begin position="2"/>
        <end position="223"/>
    </location>
</feature>
<dbReference type="PIRSF" id="PIRSF001589">
    <property type="entry name" value="Asn_synthetase_glu-h"/>
    <property type="match status" value="1"/>
</dbReference>
<dbReference type="EC" id="6.3.5.4" evidence="3"/>
<comment type="similarity">
    <text evidence="2">Belongs to the asparagine synthetase family.</text>
</comment>
<dbReference type="CDD" id="cd01991">
    <property type="entry name" value="Asn_synthase_B_C"/>
    <property type="match status" value="1"/>
</dbReference>
<organism evidence="13 14">
    <name type="scientific">Paenibacillus flagellatus</name>
    <dbReference type="NCBI Taxonomy" id="2211139"/>
    <lineage>
        <taxon>Bacteria</taxon>
        <taxon>Bacillati</taxon>
        <taxon>Bacillota</taxon>
        <taxon>Bacilli</taxon>
        <taxon>Bacillales</taxon>
        <taxon>Paenibacillaceae</taxon>
        <taxon>Paenibacillus</taxon>
    </lineage>
</organism>
<dbReference type="InterPro" id="IPR006426">
    <property type="entry name" value="Asn_synth_AEB"/>
</dbReference>
<keyword evidence="5 10" id="KW-0067">ATP-binding</keyword>
<gene>
    <name evidence="13" type="primary">asnB</name>
    <name evidence="13" type="ORF">DLM86_01790</name>
</gene>
<dbReference type="InterPro" id="IPR001962">
    <property type="entry name" value="Asn_synthase"/>
</dbReference>
<evidence type="ECO:0000256" key="10">
    <source>
        <dbReference type="PIRSR" id="PIRSR001589-2"/>
    </source>
</evidence>
<comment type="catalytic activity">
    <reaction evidence="8">
        <text>L-aspartate + L-glutamine + ATP + H2O = L-asparagine + L-glutamate + AMP + diphosphate + H(+)</text>
        <dbReference type="Rhea" id="RHEA:12228"/>
        <dbReference type="ChEBI" id="CHEBI:15377"/>
        <dbReference type="ChEBI" id="CHEBI:15378"/>
        <dbReference type="ChEBI" id="CHEBI:29985"/>
        <dbReference type="ChEBI" id="CHEBI:29991"/>
        <dbReference type="ChEBI" id="CHEBI:30616"/>
        <dbReference type="ChEBI" id="CHEBI:33019"/>
        <dbReference type="ChEBI" id="CHEBI:58048"/>
        <dbReference type="ChEBI" id="CHEBI:58359"/>
        <dbReference type="ChEBI" id="CHEBI:456215"/>
        <dbReference type="EC" id="6.3.5.4"/>
    </reaction>
</comment>
<dbReference type="InterPro" id="IPR029055">
    <property type="entry name" value="Ntn_hydrolases_N"/>
</dbReference>
<evidence type="ECO:0000259" key="12">
    <source>
        <dbReference type="PROSITE" id="PS51278"/>
    </source>
</evidence>
<dbReference type="Gene3D" id="3.40.50.620">
    <property type="entry name" value="HUPs"/>
    <property type="match status" value="1"/>
</dbReference>
<reference evidence="13 14" key="1">
    <citation type="submission" date="2018-05" db="EMBL/GenBank/DDBJ databases">
        <title>Paenibacillus flagellatus sp. nov., isolated from selenium mineral soil.</title>
        <authorList>
            <person name="Dai X."/>
        </authorList>
    </citation>
    <scope>NUCLEOTIDE SEQUENCE [LARGE SCALE GENOMIC DNA]</scope>
    <source>
        <strain evidence="13 14">DXL2</strain>
    </source>
</reference>
<evidence type="ECO:0000256" key="11">
    <source>
        <dbReference type="PIRSR" id="PIRSR001589-3"/>
    </source>
</evidence>
<dbReference type="GO" id="GO:0004066">
    <property type="term" value="F:asparagine synthase (glutamine-hydrolyzing) activity"/>
    <property type="evidence" value="ECO:0007669"/>
    <property type="project" value="UniProtKB-EC"/>
</dbReference>
<evidence type="ECO:0000256" key="3">
    <source>
        <dbReference type="ARBA" id="ARBA00012737"/>
    </source>
</evidence>
<evidence type="ECO:0000256" key="9">
    <source>
        <dbReference type="PIRSR" id="PIRSR001589-1"/>
    </source>
</evidence>
<dbReference type="SUPFAM" id="SSF52402">
    <property type="entry name" value="Adenine nucleotide alpha hydrolases-like"/>
    <property type="match status" value="1"/>
</dbReference>
<proteinExistence type="inferred from homology"/>
<evidence type="ECO:0000313" key="13">
    <source>
        <dbReference type="EMBL" id="PYI57198.1"/>
    </source>
</evidence>
<feature type="binding site" evidence="10">
    <location>
        <position position="306"/>
    </location>
    <ligand>
        <name>ATP</name>
        <dbReference type="ChEBI" id="CHEBI:30616"/>
    </ligand>
</feature>
<dbReference type="PANTHER" id="PTHR43284:SF1">
    <property type="entry name" value="ASPARAGINE SYNTHETASE"/>
    <property type="match status" value="1"/>
</dbReference>
<keyword evidence="6 9" id="KW-0061">Asparagine biosynthesis</keyword>
<dbReference type="CDD" id="cd00712">
    <property type="entry name" value="AsnB"/>
    <property type="match status" value="1"/>
</dbReference>
<evidence type="ECO:0000256" key="6">
    <source>
        <dbReference type="ARBA" id="ARBA00022888"/>
    </source>
</evidence>
<evidence type="ECO:0000256" key="4">
    <source>
        <dbReference type="ARBA" id="ARBA00022741"/>
    </source>
</evidence>
<dbReference type="OrthoDB" id="9763290at2"/>
<dbReference type="GO" id="GO:0005524">
    <property type="term" value="F:ATP binding"/>
    <property type="evidence" value="ECO:0007669"/>
    <property type="project" value="UniProtKB-KW"/>
</dbReference>
<dbReference type="Gene3D" id="3.60.20.10">
    <property type="entry name" value="Glutamine Phosphoribosylpyrophosphate, subunit 1, domain 1"/>
    <property type="match status" value="1"/>
</dbReference>
<comment type="pathway">
    <text evidence="1">Amino-acid biosynthesis; L-asparagine biosynthesis; L-asparagine from L-aspartate (L-Gln route): step 1/1.</text>
</comment>
<sequence>MCGIVGFVQKNCGISHEHLLVEIERMSDRIVHRGPDSSGAWTDPEVGLVLGHRRLSIVDLTEEGHQPMMSQSGRYVIVFNGEIYNFNDLRQELESLNSQIVVKFRGRSDTEIMLACIEQWGLQAAVERFVGMFSFALYDRLERKLYLIRDRMGEKPLYYGSVQGAFIFGSELKALKAYTGFSCQINRNALALYLRHNYIPAPYSIYESIYKLPPGHMLCLDIKNHNYRITQYWTMEQAADMGKRAIFTGTDEEAINHLENLLGGAIRQQMVADVPLGAFLSGGVDSSTVVALMQAQSGRPVKTFTIGFYEEGFNEAEHAMAVARHLGTDHTEMYVTPRQAMEVIPLLPLLYDEPFSDSSQIPTYLVAQLAKRHVTVSLSGDGGDELFGGYGRYMKTAHLWNRLNTVPSVGRRGLSSVIRAIPRKSWDIPLRWLSPISKKREKITTFGDKLYTLADMLAIRDSTRFYRRAVSHWQNPGTVVIGGTEPVTIFDSKIPEQISDYYERMMYFDSISYLPDDILVKVDRAGMGVSLESRIPMLDHRVVEFAWRLPLSMKIREGQGKWLLRQVLYRYVPRSLIDRPKRGFAVPIDSWLRGPLKEWAEHLLDEKRMEKQGYLHVAPIREKWAEHQSGKRNWHGYLWDILMFQAWLEQQGG</sequence>
<dbReference type="EMBL" id="QJVJ01000001">
    <property type="protein sequence ID" value="PYI57198.1"/>
    <property type="molecule type" value="Genomic_DNA"/>
</dbReference>
<feature type="active site" description="For GATase activity" evidence="9">
    <location>
        <position position="2"/>
    </location>
</feature>
<dbReference type="NCBIfam" id="TIGR01536">
    <property type="entry name" value="asn_synth_AEB"/>
    <property type="match status" value="1"/>
</dbReference>
<protein>
    <recommendedName>
        <fullName evidence="3">asparagine synthase (glutamine-hydrolyzing)</fullName>
        <ecNumber evidence="3">6.3.5.4</ecNumber>
    </recommendedName>
</protein>
<keyword evidence="9" id="KW-0028">Amino-acid biosynthesis</keyword>
<evidence type="ECO:0000256" key="2">
    <source>
        <dbReference type="ARBA" id="ARBA00005752"/>
    </source>
</evidence>
<dbReference type="InterPro" id="IPR014729">
    <property type="entry name" value="Rossmann-like_a/b/a_fold"/>
</dbReference>
<dbReference type="SUPFAM" id="SSF56235">
    <property type="entry name" value="N-terminal nucleophile aminohydrolases (Ntn hydrolases)"/>
    <property type="match status" value="1"/>
</dbReference>